<proteinExistence type="predicted"/>
<dbReference type="Gene3D" id="2.170.130.30">
    <property type="match status" value="2"/>
</dbReference>
<gene>
    <name evidence="6" type="ORF">PEVE_00003550</name>
</gene>
<comment type="caution">
    <text evidence="6">The sequence shown here is derived from an EMBL/GenBank/DDBJ whole genome shotgun (WGS) entry which is preliminary data.</text>
</comment>
<evidence type="ECO:0000256" key="3">
    <source>
        <dbReference type="ARBA" id="ARBA00022729"/>
    </source>
</evidence>
<evidence type="ECO:0000256" key="1">
    <source>
        <dbReference type="ARBA" id="ARBA00004613"/>
    </source>
</evidence>
<sequence>MSCHLMSLLLFLTLLSQTQGFCGSRFFQTSLIRSAVKAAEWLQNQQDENGTYGEGHVTAAALHSSGLIGYPVEKKADLLTAEIIKNDLGSIHGARLGSYILGALATCQDPHNINQSSLILALKSKLDKYPHLNFDHPYQYSWAVMALCSSGNILGKKKSDYAKKVMNDINGQLDRNKNFSVDTLSMQVLALTCIKKTRKRRDARGLQKKLRASINKASEELKNRQINDSTFGENEVSAALASQALLAAEAKKTKCTKTMRWLLSRQKPDGSFTNLMATIVVLPTLIGALPFDVQNRSCPTSTTGKHYGCDSVIPQMINVCVELQFEVNKYSKGKSPPPRVCVKVLNGTNAHDILKVAVNEHPCYNFTAVNTSWGHMITSICEIEQRHSDKFYWMIKIDGKSAATGIDDLIPSDGSNLLFEYKKLNWGNLTRSAVKAAEWLQNQQDENGTYGEGHATAVILHSLRLIGYPVAKGANVLTAGIIKNDIGSMPGGRVGSYILGAMATCQDPHHVNQTKLIRALKTKLDKYPHLGFNHPFQYSWAVMALCSTGIDLGKKKLAYARKVMKSSKQRLAREEGCTGDTLHMQVLALTCVEKTLKRNDSRWLKEKIRDAIKRASDRIVKSQMNDSTFGENVVTAALASQALLAAEATTDHCPKTMGWLVSRQKPDGSFTNLLGTMYVLPSLIGALPYDLQHIPCPKNTTGAKEDTKMINVCVELQFEVNKYSKGKTPPPRACVNVLKGTNAHDILTMAVKEHPCYKFTVKMTSWGRSIMSICDITRRPVDKYYWMIKINGKSATTGIDNLRPSDGSHLLFEYKKLYWGE</sequence>
<organism evidence="6 7">
    <name type="scientific">Porites evermanni</name>
    <dbReference type="NCBI Taxonomy" id="104178"/>
    <lineage>
        <taxon>Eukaryota</taxon>
        <taxon>Metazoa</taxon>
        <taxon>Cnidaria</taxon>
        <taxon>Anthozoa</taxon>
        <taxon>Hexacorallia</taxon>
        <taxon>Scleractinia</taxon>
        <taxon>Fungiina</taxon>
        <taxon>Poritidae</taxon>
        <taxon>Porites</taxon>
    </lineage>
</organism>
<evidence type="ECO:0000313" key="6">
    <source>
        <dbReference type="EMBL" id="CAH3019638.1"/>
    </source>
</evidence>
<feature type="domain" description="Transcobalamin-like C-terminal" evidence="5">
    <location>
        <begin position="372"/>
        <end position="423"/>
    </location>
</feature>
<evidence type="ECO:0000256" key="2">
    <source>
        <dbReference type="ARBA" id="ARBA00022525"/>
    </source>
</evidence>
<keyword evidence="3 4" id="KW-0732">Signal</keyword>
<dbReference type="InterPro" id="IPR027954">
    <property type="entry name" value="Transcobalamin-like_C"/>
</dbReference>
<feature type="domain" description="Transcobalamin-like C-terminal" evidence="5">
    <location>
        <begin position="770"/>
        <end position="816"/>
    </location>
</feature>
<reference evidence="6 7" key="1">
    <citation type="submission" date="2022-05" db="EMBL/GenBank/DDBJ databases">
        <authorList>
            <consortium name="Genoscope - CEA"/>
            <person name="William W."/>
        </authorList>
    </citation>
    <scope>NUCLEOTIDE SEQUENCE [LARGE SCALE GENOMIC DNA]</scope>
</reference>
<dbReference type="SUPFAM" id="SSF48239">
    <property type="entry name" value="Terpenoid cyclases/Protein prenyltransferases"/>
    <property type="match status" value="2"/>
</dbReference>
<feature type="signal peptide" evidence="4">
    <location>
        <begin position="1"/>
        <end position="20"/>
    </location>
</feature>
<feature type="chain" id="PRO_5045941155" description="Transcobalamin-like C-terminal domain-containing protein" evidence="4">
    <location>
        <begin position="21"/>
        <end position="821"/>
    </location>
</feature>
<evidence type="ECO:0000256" key="4">
    <source>
        <dbReference type="SAM" id="SignalP"/>
    </source>
</evidence>
<keyword evidence="2" id="KW-0964">Secreted</keyword>
<evidence type="ECO:0000259" key="5">
    <source>
        <dbReference type="Pfam" id="PF14478"/>
    </source>
</evidence>
<keyword evidence="7" id="KW-1185">Reference proteome</keyword>
<dbReference type="Gene3D" id="1.50.10.20">
    <property type="match status" value="2"/>
</dbReference>
<dbReference type="InterPro" id="IPR002157">
    <property type="entry name" value="Cbl-bd_prot"/>
</dbReference>
<evidence type="ECO:0000313" key="7">
    <source>
        <dbReference type="Proteomes" id="UP001159427"/>
    </source>
</evidence>
<dbReference type="InterPro" id="IPR051588">
    <property type="entry name" value="Cobalamin_Transport"/>
</dbReference>
<protein>
    <recommendedName>
        <fullName evidence="5">Transcobalamin-like C-terminal domain-containing protein</fullName>
    </recommendedName>
</protein>
<dbReference type="PANTHER" id="PTHR10559:SF18">
    <property type="entry name" value="TRANSCOBALAMIN II"/>
    <property type="match status" value="1"/>
</dbReference>
<dbReference type="Proteomes" id="UP001159427">
    <property type="component" value="Unassembled WGS sequence"/>
</dbReference>
<dbReference type="Pfam" id="PF01122">
    <property type="entry name" value="Cobalamin_bind"/>
    <property type="match status" value="2"/>
</dbReference>
<dbReference type="Pfam" id="PF14478">
    <property type="entry name" value="DUF4430"/>
    <property type="match status" value="2"/>
</dbReference>
<dbReference type="PANTHER" id="PTHR10559">
    <property type="entry name" value="TRANSCOBALAMIN-1/GASTRIC INTRINSIC FACTOR"/>
    <property type="match status" value="1"/>
</dbReference>
<dbReference type="InterPro" id="IPR008930">
    <property type="entry name" value="Terpenoid_cyclase/PrenylTrfase"/>
</dbReference>
<comment type="subcellular location">
    <subcellularLocation>
        <location evidence="1">Secreted</location>
    </subcellularLocation>
</comment>
<name>A0ABN8LRE7_9CNID</name>
<accession>A0ABN8LRE7</accession>
<dbReference type="EMBL" id="CALNXI010000121">
    <property type="protein sequence ID" value="CAH3019638.1"/>
    <property type="molecule type" value="Genomic_DNA"/>
</dbReference>